<dbReference type="SUPFAM" id="SSF103473">
    <property type="entry name" value="MFS general substrate transporter"/>
    <property type="match status" value="1"/>
</dbReference>
<dbReference type="PANTHER" id="PTHR43045">
    <property type="entry name" value="SHIKIMATE TRANSPORTER"/>
    <property type="match status" value="1"/>
</dbReference>
<feature type="transmembrane region" description="Helical" evidence="7">
    <location>
        <begin position="337"/>
        <end position="361"/>
    </location>
</feature>
<accession>A0ABN2N3B8</accession>
<keyword evidence="4 7" id="KW-0812">Transmembrane</keyword>
<dbReference type="InterPro" id="IPR020846">
    <property type="entry name" value="MFS_dom"/>
</dbReference>
<feature type="transmembrane region" description="Helical" evidence="7">
    <location>
        <begin position="373"/>
        <end position="395"/>
    </location>
</feature>
<dbReference type="InterPro" id="IPR011701">
    <property type="entry name" value="MFS"/>
</dbReference>
<dbReference type="PROSITE" id="PS50850">
    <property type="entry name" value="MFS"/>
    <property type="match status" value="1"/>
</dbReference>
<comment type="caution">
    <text evidence="9">The sequence shown here is derived from an EMBL/GenBank/DDBJ whole genome shotgun (WGS) entry which is preliminary data.</text>
</comment>
<feature type="transmembrane region" description="Helical" evidence="7">
    <location>
        <begin position="159"/>
        <end position="184"/>
    </location>
</feature>
<dbReference type="InterPro" id="IPR005829">
    <property type="entry name" value="Sugar_transporter_CS"/>
</dbReference>
<gene>
    <name evidence="9" type="ORF">GCM10009836_33340</name>
</gene>
<feature type="transmembrane region" description="Helical" evidence="7">
    <location>
        <begin position="245"/>
        <end position="270"/>
    </location>
</feature>
<dbReference type="Gene3D" id="1.20.1250.20">
    <property type="entry name" value="MFS general substrate transporter like domains"/>
    <property type="match status" value="2"/>
</dbReference>
<keyword evidence="3" id="KW-1003">Cell membrane</keyword>
<feature type="transmembrane region" description="Helical" evidence="7">
    <location>
        <begin position="61"/>
        <end position="82"/>
    </location>
</feature>
<feature type="transmembrane region" description="Helical" evidence="7">
    <location>
        <begin position="312"/>
        <end position="331"/>
    </location>
</feature>
<dbReference type="InterPro" id="IPR036259">
    <property type="entry name" value="MFS_trans_sf"/>
</dbReference>
<keyword evidence="10" id="KW-1185">Reference proteome</keyword>
<dbReference type="Proteomes" id="UP001500449">
    <property type="component" value="Unassembled WGS sequence"/>
</dbReference>
<evidence type="ECO:0000256" key="3">
    <source>
        <dbReference type="ARBA" id="ARBA00022475"/>
    </source>
</evidence>
<evidence type="ECO:0000313" key="10">
    <source>
        <dbReference type="Proteomes" id="UP001500449"/>
    </source>
</evidence>
<feature type="transmembrane region" description="Helical" evidence="7">
    <location>
        <begin position="190"/>
        <end position="212"/>
    </location>
</feature>
<keyword evidence="5 7" id="KW-1133">Transmembrane helix</keyword>
<feature type="transmembrane region" description="Helical" evidence="7">
    <location>
        <begin position="282"/>
        <end position="305"/>
    </location>
</feature>
<dbReference type="Pfam" id="PF07690">
    <property type="entry name" value="MFS_1"/>
    <property type="match status" value="1"/>
</dbReference>
<organism evidence="9 10">
    <name type="scientific">Pseudonocardia ailaonensis</name>
    <dbReference type="NCBI Taxonomy" id="367279"/>
    <lineage>
        <taxon>Bacteria</taxon>
        <taxon>Bacillati</taxon>
        <taxon>Actinomycetota</taxon>
        <taxon>Actinomycetes</taxon>
        <taxon>Pseudonocardiales</taxon>
        <taxon>Pseudonocardiaceae</taxon>
        <taxon>Pseudonocardia</taxon>
    </lineage>
</organism>
<evidence type="ECO:0000256" key="2">
    <source>
        <dbReference type="ARBA" id="ARBA00022448"/>
    </source>
</evidence>
<evidence type="ECO:0000256" key="6">
    <source>
        <dbReference type="ARBA" id="ARBA00023136"/>
    </source>
</evidence>
<evidence type="ECO:0000313" key="9">
    <source>
        <dbReference type="EMBL" id="GAA1850748.1"/>
    </source>
</evidence>
<dbReference type="RefSeq" id="WP_344417558.1">
    <property type="nucleotide sequence ID" value="NZ_BAAAQK010000009.1"/>
</dbReference>
<feature type="transmembrane region" description="Helical" evidence="7">
    <location>
        <begin position="401"/>
        <end position="422"/>
    </location>
</feature>
<keyword evidence="6 7" id="KW-0472">Membrane</keyword>
<feature type="transmembrane region" description="Helical" evidence="7">
    <location>
        <begin position="118"/>
        <end position="138"/>
    </location>
</feature>
<sequence length="448" mass="47006">MTTSSDITAAPTRSGKEARRSAIAGFTGTALEYYDFFIYGSAAALVFGPLFFPSADSTAGGISALATFGIAYLARPLGGVVFGHLGDRIGRKRTLVLTLLCMGVSTLCIGLLPTYADAGVLAPILLVLLRLLQGLSAGGEASGSATLSTELAPSRRRGLFASFTVAGASAGGGLASLVFVPIAAMPREDLLAWGWRIPFLVSVVVLLVAFFVRSRITESPDFQRTAATERPRLPIVELLRWHKTALVRVIAGMLFAVSTSIFSVFSVAYVSQTKGLPLSVTTILLVIAVCKAVQIGTCVFFGWLADRIGRRPVWALCTFGSVPAGVLYFWAITDGQIVLVVLGGLVFSCLASNGIWTAAFAEMFPVTVRYSGLAVGSQIGLTLTGFAPAIALALMTDGRYGWVPVMVFAGVCSVVSGAMVCFGRETARLELDEIDAMNGARPTDAGSA</sequence>
<feature type="domain" description="Major facilitator superfamily (MFS) profile" evidence="8">
    <location>
        <begin position="21"/>
        <end position="428"/>
    </location>
</feature>
<keyword evidence="2" id="KW-0813">Transport</keyword>
<name>A0ABN2N3B8_9PSEU</name>
<dbReference type="PROSITE" id="PS00217">
    <property type="entry name" value="SUGAR_TRANSPORT_2"/>
    <property type="match status" value="1"/>
</dbReference>
<reference evidence="9 10" key="1">
    <citation type="journal article" date="2019" name="Int. J. Syst. Evol. Microbiol.">
        <title>The Global Catalogue of Microorganisms (GCM) 10K type strain sequencing project: providing services to taxonomists for standard genome sequencing and annotation.</title>
        <authorList>
            <consortium name="The Broad Institute Genomics Platform"/>
            <consortium name="The Broad Institute Genome Sequencing Center for Infectious Disease"/>
            <person name="Wu L."/>
            <person name="Ma J."/>
        </authorList>
    </citation>
    <scope>NUCLEOTIDE SEQUENCE [LARGE SCALE GENOMIC DNA]</scope>
    <source>
        <strain evidence="9 10">JCM 16009</strain>
    </source>
</reference>
<feature type="transmembrane region" description="Helical" evidence="7">
    <location>
        <begin position="94"/>
        <end position="112"/>
    </location>
</feature>
<evidence type="ECO:0000256" key="7">
    <source>
        <dbReference type="SAM" id="Phobius"/>
    </source>
</evidence>
<protein>
    <submittedName>
        <fullName evidence="9">MFS transporter</fullName>
    </submittedName>
</protein>
<proteinExistence type="predicted"/>
<evidence type="ECO:0000259" key="8">
    <source>
        <dbReference type="PROSITE" id="PS50850"/>
    </source>
</evidence>
<dbReference type="EMBL" id="BAAAQK010000009">
    <property type="protein sequence ID" value="GAA1850748.1"/>
    <property type="molecule type" value="Genomic_DNA"/>
</dbReference>
<dbReference type="PANTHER" id="PTHR43045:SF1">
    <property type="entry name" value="SHIKIMATE TRANSPORTER"/>
    <property type="match status" value="1"/>
</dbReference>
<evidence type="ECO:0000256" key="4">
    <source>
        <dbReference type="ARBA" id="ARBA00022692"/>
    </source>
</evidence>
<evidence type="ECO:0000256" key="5">
    <source>
        <dbReference type="ARBA" id="ARBA00022989"/>
    </source>
</evidence>
<evidence type="ECO:0000256" key="1">
    <source>
        <dbReference type="ARBA" id="ARBA00004651"/>
    </source>
</evidence>
<comment type="subcellular location">
    <subcellularLocation>
        <location evidence="1">Cell membrane</location>
        <topology evidence="1">Multi-pass membrane protein</topology>
    </subcellularLocation>
</comment>